<evidence type="ECO:0000313" key="4">
    <source>
        <dbReference type="Proteomes" id="UP000321393"/>
    </source>
</evidence>
<organism evidence="3 5">
    <name type="scientific">Cucumis melo var. makuwa</name>
    <name type="common">Oriental melon</name>
    <dbReference type="NCBI Taxonomy" id="1194695"/>
    <lineage>
        <taxon>Eukaryota</taxon>
        <taxon>Viridiplantae</taxon>
        <taxon>Streptophyta</taxon>
        <taxon>Embryophyta</taxon>
        <taxon>Tracheophyta</taxon>
        <taxon>Spermatophyta</taxon>
        <taxon>Magnoliopsida</taxon>
        <taxon>eudicotyledons</taxon>
        <taxon>Gunneridae</taxon>
        <taxon>Pentapetalae</taxon>
        <taxon>rosids</taxon>
        <taxon>fabids</taxon>
        <taxon>Cucurbitales</taxon>
        <taxon>Cucurbitaceae</taxon>
        <taxon>Benincaseae</taxon>
        <taxon>Cucumis</taxon>
    </lineage>
</organism>
<feature type="region of interest" description="Disordered" evidence="1">
    <location>
        <begin position="39"/>
        <end position="64"/>
    </location>
</feature>
<dbReference type="AlphaFoldDB" id="A0A5D3DTJ3"/>
<comment type="caution">
    <text evidence="3">The sequence shown here is derived from an EMBL/GenBank/DDBJ whole genome shotgun (WGS) entry which is preliminary data.</text>
</comment>
<evidence type="ECO:0000256" key="1">
    <source>
        <dbReference type="SAM" id="MobiDB-lite"/>
    </source>
</evidence>
<evidence type="ECO:0000313" key="2">
    <source>
        <dbReference type="EMBL" id="KAA0041788.1"/>
    </source>
</evidence>
<feature type="compositionally biased region" description="Basic and acidic residues" evidence="1">
    <location>
        <begin position="42"/>
        <end position="64"/>
    </location>
</feature>
<gene>
    <name evidence="3" type="ORF">E5676_scaffold95G00810</name>
    <name evidence="2" type="ORF">E6C27_scaffold67G001530</name>
</gene>
<dbReference type="OrthoDB" id="1708624at2759"/>
<dbReference type="Proteomes" id="UP000321947">
    <property type="component" value="Unassembled WGS sequence"/>
</dbReference>
<dbReference type="EMBL" id="SSTE01016227">
    <property type="protein sequence ID" value="KAA0041788.1"/>
    <property type="molecule type" value="Genomic_DNA"/>
</dbReference>
<reference evidence="4 5" key="1">
    <citation type="submission" date="2019-08" db="EMBL/GenBank/DDBJ databases">
        <title>Draft genome sequences of two oriental melons (Cucumis melo L. var makuwa).</title>
        <authorList>
            <person name="Kwon S.-Y."/>
        </authorList>
    </citation>
    <scope>NUCLEOTIDE SEQUENCE [LARGE SCALE GENOMIC DNA]</scope>
    <source>
        <strain evidence="5">cv. Chang Bougi</strain>
        <strain evidence="4">cv. SW 3</strain>
        <tissue evidence="3">Leaf</tissue>
    </source>
</reference>
<name>A0A5D3DTJ3_CUCMM</name>
<evidence type="ECO:0000313" key="3">
    <source>
        <dbReference type="EMBL" id="TYK27077.1"/>
    </source>
</evidence>
<evidence type="ECO:0000313" key="5">
    <source>
        <dbReference type="Proteomes" id="UP000321947"/>
    </source>
</evidence>
<accession>A0A5D3DTJ3</accession>
<proteinExistence type="predicted"/>
<dbReference type="EMBL" id="SSTD01003134">
    <property type="protein sequence ID" value="TYK27077.1"/>
    <property type="molecule type" value="Genomic_DNA"/>
</dbReference>
<protein>
    <submittedName>
        <fullName evidence="3">Uncharacterized protein</fullName>
    </submittedName>
</protein>
<sequence length="64" mass="7411">MSYSMHGMEKSLTKLHGMLKTTKLNINFCFEVLMVQKGKNPKKSERDQGKGTKKQYDMAKGEWI</sequence>
<dbReference type="Proteomes" id="UP000321393">
    <property type="component" value="Unassembled WGS sequence"/>
</dbReference>